<dbReference type="Proteomes" id="UP000499080">
    <property type="component" value="Unassembled WGS sequence"/>
</dbReference>
<organism evidence="1 2">
    <name type="scientific">Araneus ventricosus</name>
    <name type="common">Orbweaver spider</name>
    <name type="synonym">Epeira ventricosa</name>
    <dbReference type="NCBI Taxonomy" id="182803"/>
    <lineage>
        <taxon>Eukaryota</taxon>
        <taxon>Metazoa</taxon>
        <taxon>Ecdysozoa</taxon>
        <taxon>Arthropoda</taxon>
        <taxon>Chelicerata</taxon>
        <taxon>Arachnida</taxon>
        <taxon>Araneae</taxon>
        <taxon>Araneomorphae</taxon>
        <taxon>Entelegynae</taxon>
        <taxon>Araneoidea</taxon>
        <taxon>Araneidae</taxon>
        <taxon>Araneus</taxon>
    </lineage>
</organism>
<dbReference type="EMBL" id="BGPR01005928">
    <property type="protein sequence ID" value="GBN14636.1"/>
    <property type="molecule type" value="Genomic_DNA"/>
</dbReference>
<reference evidence="1 2" key="1">
    <citation type="journal article" date="2019" name="Sci. Rep.">
        <title>Orb-weaving spider Araneus ventricosus genome elucidates the spidroin gene catalogue.</title>
        <authorList>
            <person name="Kono N."/>
            <person name="Nakamura H."/>
            <person name="Ohtoshi R."/>
            <person name="Moran D.A.P."/>
            <person name="Shinohara A."/>
            <person name="Yoshida Y."/>
            <person name="Fujiwara M."/>
            <person name="Mori M."/>
            <person name="Tomita M."/>
            <person name="Arakawa K."/>
        </authorList>
    </citation>
    <scope>NUCLEOTIDE SEQUENCE [LARGE SCALE GENOMIC DNA]</scope>
</reference>
<accession>A0A4Y2LM65</accession>
<gene>
    <name evidence="1" type="ORF">AVEN_39547_1</name>
</gene>
<evidence type="ECO:0000313" key="2">
    <source>
        <dbReference type="Proteomes" id="UP000499080"/>
    </source>
</evidence>
<proteinExistence type="predicted"/>
<protein>
    <submittedName>
        <fullName evidence="1">Uncharacterized protein</fullName>
    </submittedName>
</protein>
<dbReference type="AlphaFoldDB" id="A0A4Y2LM65"/>
<name>A0A4Y2LM65_ARAVE</name>
<comment type="caution">
    <text evidence="1">The sequence shown here is derived from an EMBL/GenBank/DDBJ whole genome shotgun (WGS) entry which is preliminary data.</text>
</comment>
<evidence type="ECO:0000313" key="1">
    <source>
        <dbReference type="EMBL" id="GBN14636.1"/>
    </source>
</evidence>
<keyword evidence="2" id="KW-1185">Reference proteome</keyword>
<sequence>MIFAIAIFVPSQLKHIGSCCSDLLMTRVTLCPTVYHATIGENCFRVCCDIRRHMRLHSLMTNLRIPGREGIFTAHVVSSFQWGHNRIIGHSLFKGILKNAPKSGGCFRLTQSLRLIVIV</sequence>